<comment type="similarity">
    <text evidence="2">Belongs to the SusD family.</text>
</comment>
<dbReference type="RefSeq" id="WP_199603489.1">
    <property type="nucleotide sequence ID" value="NZ_JAEHJZ010000066.1"/>
</dbReference>
<gene>
    <name evidence="8" type="ORF">JEM65_20375</name>
</gene>
<dbReference type="SUPFAM" id="SSF48452">
    <property type="entry name" value="TPR-like"/>
    <property type="match status" value="1"/>
</dbReference>
<comment type="caution">
    <text evidence="8">The sequence shown here is derived from an EMBL/GenBank/DDBJ whole genome shotgun (WGS) entry which is preliminary data.</text>
</comment>
<keyword evidence="9" id="KW-1185">Reference proteome</keyword>
<feature type="domain" description="SusD-like N-terminal" evidence="7">
    <location>
        <begin position="54"/>
        <end position="217"/>
    </location>
</feature>
<dbReference type="InterPro" id="IPR033985">
    <property type="entry name" value="SusD-like_N"/>
</dbReference>
<dbReference type="EMBL" id="JAEHJZ010000066">
    <property type="protein sequence ID" value="MBJ7882996.1"/>
    <property type="molecule type" value="Genomic_DNA"/>
</dbReference>
<proteinExistence type="inferred from homology"/>
<protein>
    <submittedName>
        <fullName evidence="8">RagB/SusD family nutrient uptake outer membrane protein</fullName>
    </submittedName>
</protein>
<feature type="domain" description="RagB/SusD" evidence="6">
    <location>
        <begin position="352"/>
        <end position="552"/>
    </location>
</feature>
<comment type="subcellular location">
    <subcellularLocation>
        <location evidence="1">Cell outer membrane</location>
    </subcellularLocation>
</comment>
<organism evidence="8 9">
    <name type="scientific">Gelidibacter salicanalis</name>
    <dbReference type="NCBI Taxonomy" id="291193"/>
    <lineage>
        <taxon>Bacteria</taxon>
        <taxon>Pseudomonadati</taxon>
        <taxon>Bacteroidota</taxon>
        <taxon>Flavobacteriia</taxon>
        <taxon>Flavobacteriales</taxon>
        <taxon>Flavobacteriaceae</taxon>
        <taxon>Gelidibacter</taxon>
    </lineage>
</organism>
<dbReference type="Proteomes" id="UP000662373">
    <property type="component" value="Unassembled WGS sequence"/>
</dbReference>
<evidence type="ECO:0000256" key="5">
    <source>
        <dbReference type="ARBA" id="ARBA00023237"/>
    </source>
</evidence>
<dbReference type="GO" id="GO:0009279">
    <property type="term" value="C:cell outer membrane"/>
    <property type="evidence" value="ECO:0007669"/>
    <property type="project" value="UniProtKB-SubCell"/>
</dbReference>
<evidence type="ECO:0000256" key="1">
    <source>
        <dbReference type="ARBA" id="ARBA00004442"/>
    </source>
</evidence>
<evidence type="ECO:0000259" key="7">
    <source>
        <dbReference type="Pfam" id="PF14322"/>
    </source>
</evidence>
<sequence>MKIKFVLAVVFSAFLLQGCDDQLEIEQKDNITAENLYNTKAGALAGLAGAYSRVVQVYRDAIINAQYPTDWTDEGFYNRKGLQNILKNNFTASDPTLGNIWSDYYSGIAAANSLLIGLEGSPLEEDVKLEFEAEARFLRAFLFFDLEKAFGGIEGIPMPLEDDYLNKALLPRTKGIDVYKQIISDLEFAEQHLPSAALATGGRGNKSAARGLLARAYIFMATKPFNEAGAYEKAKEWSKKVIDDPYHVLNPIYADIFNELARGNYETKETLFQIGFSEDVAQQQSKLGSGFGMKFDDESCALKGARLKGKSYAQTYATVTLVLKYRNDPTDERGLWNTLPFFNARNEDCQLKLEGSQFSYASSKYRRYLETDPTNTSYGSHHWPVLRLSEMYLIYAEAQNAIAPGSTEAIDAINMVRNRANATPVEEVNDEVIQEEYLLELAFEGHRKFDLVRWGILEQKVNETESRMKTLEADPNFMNDDWVTFGTFSLDSNDLPIITRDSLNTTPRRNTMSGNFNYYDGYDDFEPSKNYILPIPAQELGVNTNLKQNSGW</sequence>
<reference evidence="8 9" key="1">
    <citation type="submission" date="2020-09" db="EMBL/GenBank/DDBJ databases">
        <title>Draft genome of Gelidibacter salicanalis PAMC21136.</title>
        <authorList>
            <person name="Park H."/>
        </authorList>
    </citation>
    <scope>NUCLEOTIDE SEQUENCE [LARGE SCALE GENOMIC DNA]</scope>
    <source>
        <strain evidence="8 9">PAMC21136</strain>
    </source>
</reference>
<dbReference type="CDD" id="cd08977">
    <property type="entry name" value="SusD"/>
    <property type="match status" value="1"/>
</dbReference>
<evidence type="ECO:0000313" key="9">
    <source>
        <dbReference type="Proteomes" id="UP000662373"/>
    </source>
</evidence>
<dbReference type="AlphaFoldDB" id="A0A934KPA6"/>
<name>A0A934KPA6_9FLAO</name>
<keyword evidence="5" id="KW-0998">Cell outer membrane</keyword>
<dbReference type="PROSITE" id="PS51257">
    <property type="entry name" value="PROKAR_LIPOPROTEIN"/>
    <property type="match status" value="1"/>
</dbReference>
<evidence type="ECO:0000259" key="6">
    <source>
        <dbReference type="Pfam" id="PF07980"/>
    </source>
</evidence>
<evidence type="ECO:0000256" key="2">
    <source>
        <dbReference type="ARBA" id="ARBA00006275"/>
    </source>
</evidence>
<accession>A0A934KPA6</accession>
<dbReference type="InterPro" id="IPR011990">
    <property type="entry name" value="TPR-like_helical_dom_sf"/>
</dbReference>
<dbReference type="Gene3D" id="1.25.40.390">
    <property type="match status" value="1"/>
</dbReference>
<keyword evidence="3" id="KW-0732">Signal</keyword>
<keyword evidence="4" id="KW-0472">Membrane</keyword>
<dbReference type="InterPro" id="IPR012944">
    <property type="entry name" value="SusD_RagB_dom"/>
</dbReference>
<dbReference type="Pfam" id="PF14322">
    <property type="entry name" value="SusD-like_3"/>
    <property type="match status" value="1"/>
</dbReference>
<dbReference type="Pfam" id="PF07980">
    <property type="entry name" value="SusD_RagB"/>
    <property type="match status" value="1"/>
</dbReference>
<evidence type="ECO:0000256" key="4">
    <source>
        <dbReference type="ARBA" id="ARBA00023136"/>
    </source>
</evidence>
<evidence type="ECO:0000256" key="3">
    <source>
        <dbReference type="ARBA" id="ARBA00022729"/>
    </source>
</evidence>
<evidence type="ECO:0000313" key="8">
    <source>
        <dbReference type="EMBL" id="MBJ7882996.1"/>
    </source>
</evidence>